<proteinExistence type="predicted"/>
<name>A0A3B0UTX3_9ZZZZ</name>
<keyword evidence="3" id="KW-0998">Cell outer membrane</keyword>
<evidence type="ECO:0000256" key="1">
    <source>
        <dbReference type="ARBA" id="ARBA00022729"/>
    </source>
</evidence>
<dbReference type="GO" id="GO:0051205">
    <property type="term" value="P:protein insertion into membrane"/>
    <property type="evidence" value="ECO:0007669"/>
    <property type="project" value="TreeGrafter"/>
</dbReference>
<dbReference type="AlphaFoldDB" id="A0A3B0UTX3"/>
<dbReference type="Pfam" id="PF04355">
    <property type="entry name" value="BamE"/>
    <property type="match status" value="1"/>
</dbReference>
<feature type="domain" description="Outer membrane protein assembly factor BamE" evidence="4">
    <location>
        <begin position="62"/>
        <end position="137"/>
    </location>
</feature>
<accession>A0A3B0UTX3</accession>
<dbReference type="PANTHER" id="PTHR37482">
    <property type="entry name" value="OUTER MEMBRANE PROTEIN ASSEMBLY FACTOR BAME"/>
    <property type="match status" value="1"/>
</dbReference>
<evidence type="ECO:0000313" key="5">
    <source>
        <dbReference type="EMBL" id="VAW23544.1"/>
    </source>
</evidence>
<evidence type="ECO:0000256" key="2">
    <source>
        <dbReference type="ARBA" id="ARBA00023136"/>
    </source>
</evidence>
<dbReference type="GO" id="GO:0043165">
    <property type="term" value="P:Gram-negative-bacterium-type cell outer membrane assembly"/>
    <property type="evidence" value="ECO:0007669"/>
    <property type="project" value="TreeGrafter"/>
</dbReference>
<dbReference type="InterPro" id="IPR026592">
    <property type="entry name" value="BamE"/>
</dbReference>
<reference evidence="5" key="1">
    <citation type="submission" date="2018-06" db="EMBL/GenBank/DDBJ databases">
        <authorList>
            <person name="Zhirakovskaya E."/>
        </authorList>
    </citation>
    <scope>NUCLEOTIDE SEQUENCE</scope>
</reference>
<keyword evidence="1" id="KW-0732">Signal</keyword>
<dbReference type="EMBL" id="UOEO01000240">
    <property type="protein sequence ID" value="VAW23544.1"/>
    <property type="molecule type" value="Genomic_DNA"/>
</dbReference>
<dbReference type="GO" id="GO:0030674">
    <property type="term" value="F:protein-macromolecule adaptor activity"/>
    <property type="evidence" value="ECO:0007669"/>
    <property type="project" value="TreeGrafter"/>
</dbReference>
<dbReference type="InterPro" id="IPR007450">
    <property type="entry name" value="BamE_dom"/>
</dbReference>
<protein>
    <recommendedName>
        <fullName evidence="4">Outer membrane protein assembly factor BamE domain-containing protein</fullName>
    </recommendedName>
</protein>
<dbReference type="PANTHER" id="PTHR37482:SF1">
    <property type="entry name" value="OUTER MEMBRANE PROTEIN ASSEMBLY FACTOR BAME"/>
    <property type="match status" value="1"/>
</dbReference>
<organism evidence="5">
    <name type="scientific">hydrothermal vent metagenome</name>
    <dbReference type="NCBI Taxonomy" id="652676"/>
    <lineage>
        <taxon>unclassified sequences</taxon>
        <taxon>metagenomes</taxon>
        <taxon>ecological metagenomes</taxon>
    </lineage>
</organism>
<evidence type="ECO:0000256" key="3">
    <source>
        <dbReference type="ARBA" id="ARBA00023237"/>
    </source>
</evidence>
<dbReference type="GO" id="GO:1990063">
    <property type="term" value="C:Bam protein complex"/>
    <property type="evidence" value="ECO:0007669"/>
    <property type="project" value="TreeGrafter"/>
</dbReference>
<gene>
    <name evidence="5" type="ORF">MNBD_ALPHA12-215</name>
</gene>
<dbReference type="InterPro" id="IPR037873">
    <property type="entry name" value="BamE-like"/>
</dbReference>
<keyword evidence="2" id="KW-0472">Membrane</keyword>
<sequence>MPASIFKDKSLAGGKPLFKNSSTPRGKTLAGIKFTAIIIVGTLGLSACTSPFSSFSSVRTQGYEISQAALQQVRAGQSKDLVVAVMGSPQTQGTFGEQSAYYYVQTKIEQTQFGLKTVKSRTVLAVYFDANNRVKDKAVYTLKDGRLFAVNTTRTASFGQDRTFVEQLLASF</sequence>
<evidence type="ECO:0000259" key="4">
    <source>
        <dbReference type="Pfam" id="PF04355"/>
    </source>
</evidence>
<dbReference type="Gene3D" id="3.30.1450.10">
    <property type="match status" value="1"/>
</dbReference>